<proteinExistence type="predicted"/>
<dbReference type="WBParaSite" id="ASIM_0000865801-mRNA-1">
    <property type="protein sequence ID" value="ASIM_0000865801-mRNA-1"/>
    <property type="gene ID" value="ASIM_0000865801"/>
</dbReference>
<reference evidence="1" key="1">
    <citation type="submission" date="2017-02" db="UniProtKB">
        <authorList>
            <consortium name="WormBaseParasite"/>
        </authorList>
    </citation>
    <scope>IDENTIFICATION</scope>
</reference>
<protein>
    <submittedName>
        <fullName evidence="1">Ovule protein</fullName>
    </submittedName>
</protein>
<accession>A0A0M3JLX7</accession>
<evidence type="ECO:0000313" key="1">
    <source>
        <dbReference type="WBParaSite" id="ASIM_0000865801-mRNA-1"/>
    </source>
</evidence>
<dbReference type="AlphaFoldDB" id="A0A0M3JLX7"/>
<sequence length="78" mass="9307">LITSHVLYLQTIFKRQQWHTWLVIQLLRCIYKLQLWRQSFALNSMNFLNENSFDSGSRTFQSGELTVTKGPEETTQHF</sequence>
<organism evidence="1">
    <name type="scientific">Anisakis simplex</name>
    <name type="common">Herring worm</name>
    <dbReference type="NCBI Taxonomy" id="6269"/>
    <lineage>
        <taxon>Eukaryota</taxon>
        <taxon>Metazoa</taxon>
        <taxon>Ecdysozoa</taxon>
        <taxon>Nematoda</taxon>
        <taxon>Chromadorea</taxon>
        <taxon>Rhabditida</taxon>
        <taxon>Spirurina</taxon>
        <taxon>Ascaridomorpha</taxon>
        <taxon>Ascaridoidea</taxon>
        <taxon>Anisakidae</taxon>
        <taxon>Anisakis</taxon>
        <taxon>Anisakis simplex complex</taxon>
    </lineage>
</organism>
<name>A0A0M3JLX7_ANISI</name>